<dbReference type="GO" id="GO:0003677">
    <property type="term" value="F:DNA binding"/>
    <property type="evidence" value="ECO:0007669"/>
    <property type="project" value="InterPro"/>
</dbReference>
<dbReference type="Proteomes" id="UP000324326">
    <property type="component" value="Unassembled WGS sequence"/>
</dbReference>
<gene>
    <name evidence="1" type="ORF">DX927_05765</name>
</gene>
<dbReference type="SUPFAM" id="SSF47413">
    <property type="entry name" value="lambda repressor-like DNA-binding domains"/>
    <property type="match status" value="1"/>
</dbReference>
<dbReference type="InterPro" id="IPR010982">
    <property type="entry name" value="Lambda_DNA-bd_dom_sf"/>
</dbReference>
<dbReference type="Gene3D" id="1.10.260.40">
    <property type="entry name" value="lambda repressor-like DNA-binding domains"/>
    <property type="match status" value="1"/>
</dbReference>
<evidence type="ECO:0000313" key="1">
    <source>
        <dbReference type="EMBL" id="KAA6450385.1"/>
    </source>
</evidence>
<evidence type="ECO:0000313" key="2">
    <source>
        <dbReference type="Proteomes" id="UP000324326"/>
    </source>
</evidence>
<name>A0A5M8RPC5_9BACI</name>
<dbReference type="CDD" id="cd00093">
    <property type="entry name" value="HTH_XRE"/>
    <property type="match status" value="1"/>
</dbReference>
<dbReference type="STRING" id="1925020.BTA30_17120"/>
<dbReference type="AlphaFoldDB" id="A0A5M8RPC5"/>
<protein>
    <submittedName>
        <fullName evidence="1">XRE family transcriptional regulator</fullName>
    </submittedName>
</protein>
<dbReference type="RefSeq" id="WP_148956376.1">
    <property type="nucleotide sequence ID" value="NZ_QSND01000002.1"/>
</dbReference>
<sequence>MSAISRSIRHLLEAEKMTGSQLALDLNVSEQMVSHMKNDRRKMPIDIAEAALKKFDQPFFAMGIMHHFSDGCAPPVFSGDSVERHRLAFEEIMVNEAQEIVKTLHEVSFVKNPKIVTAEEKERVIEAIKELLDVEAWAKNLAALLCKEYGISLKECYRKRQITWRARGWMTS</sequence>
<dbReference type="InterPro" id="IPR001387">
    <property type="entry name" value="Cro/C1-type_HTH"/>
</dbReference>
<organism evidence="1 2">
    <name type="scientific">Bacillus swezeyi</name>
    <dbReference type="NCBI Taxonomy" id="1925020"/>
    <lineage>
        <taxon>Bacteria</taxon>
        <taxon>Bacillati</taxon>
        <taxon>Bacillota</taxon>
        <taxon>Bacilli</taxon>
        <taxon>Bacillales</taxon>
        <taxon>Bacillaceae</taxon>
        <taxon>Bacillus</taxon>
    </lineage>
</organism>
<dbReference type="EMBL" id="QSND01000002">
    <property type="protein sequence ID" value="KAA6450385.1"/>
    <property type="molecule type" value="Genomic_DNA"/>
</dbReference>
<reference evidence="1 2" key="1">
    <citation type="submission" date="2018-08" db="EMBL/GenBank/DDBJ databases">
        <title>Bacillus phenotypic plasticity.</title>
        <authorList>
            <person name="Hurtado E."/>
        </authorList>
    </citation>
    <scope>NUCLEOTIDE SEQUENCE [LARGE SCALE GENOMIC DNA]</scope>
    <source>
        <strain evidence="1 2">427</strain>
    </source>
</reference>
<accession>A0A5M8RPC5</accession>
<proteinExistence type="predicted"/>
<comment type="caution">
    <text evidence="1">The sequence shown here is derived from an EMBL/GenBank/DDBJ whole genome shotgun (WGS) entry which is preliminary data.</text>
</comment>